<proteinExistence type="predicted"/>
<dbReference type="SUPFAM" id="SSF88723">
    <property type="entry name" value="PIN domain-like"/>
    <property type="match status" value="1"/>
</dbReference>
<evidence type="ECO:0000313" key="2">
    <source>
        <dbReference type="Proteomes" id="UP000269115"/>
    </source>
</evidence>
<dbReference type="AlphaFoldDB" id="A0A9X8HJA5"/>
<dbReference type="Proteomes" id="UP000269115">
    <property type="component" value="Unassembled WGS sequence"/>
</dbReference>
<organism evidence="1 2">
    <name type="scientific">Pseudomonas putida</name>
    <name type="common">Arthrobacter siderocapsulatus</name>
    <dbReference type="NCBI Taxonomy" id="303"/>
    <lineage>
        <taxon>Bacteria</taxon>
        <taxon>Pseudomonadati</taxon>
        <taxon>Pseudomonadota</taxon>
        <taxon>Gammaproteobacteria</taxon>
        <taxon>Pseudomonadales</taxon>
        <taxon>Pseudomonadaceae</taxon>
        <taxon>Pseudomonas</taxon>
    </lineage>
</organism>
<accession>A0A9X8HJA5</accession>
<gene>
    <name evidence="1" type="ORF">EDF85_3923</name>
</gene>
<protein>
    <submittedName>
        <fullName evidence="1">Uncharacterized protein</fullName>
    </submittedName>
</protein>
<dbReference type="EMBL" id="RJUR01000015">
    <property type="protein sequence ID" value="ROQ48188.1"/>
    <property type="molecule type" value="Genomic_DNA"/>
</dbReference>
<reference evidence="1 2" key="1">
    <citation type="submission" date="2018-11" db="EMBL/GenBank/DDBJ databases">
        <title>Genomic analyses of the natural microbiome of Caenorhabditis elegans.</title>
        <authorList>
            <person name="Samuel B."/>
        </authorList>
    </citation>
    <scope>NUCLEOTIDE SEQUENCE [LARGE SCALE GENOMIC DNA]</scope>
    <source>
        <strain evidence="1 2">BIGb0473</strain>
    </source>
</reference>
<comment type="caution">
    <text evidence="1">The sequence shown here is derived from an EMBL/GenBank/DDBJ whole genome shotgun (WGS) entry which is preliminary data.</text>
</comment>
<name>A0A9X8HJA5_PSEPU</name>
<dbReference type="RefSeq" id="WP_123753333.1">
    <property type="nucleotide sequence ID" value="NZ_RJUR01000015.1"/>
</dbReference>
<dbReference type="InterPro" id="IPR029060">
    <property type="entry name" value="PIN-like_dom_sf"/>
</dbReference>
<evidence type="ECO:0000313" key="1">
    <source>
        <dbReference type="EMBL" id="ROQ48188.1"/>
    </source>
</evidence>
<sequence>MPQSKILTDTNSYLRLANSIRPLLCVEFGDQNYCLYVLPETNAEITKSSRLKTKFFWALEEEHCAERSRTVTISRQQKKLIADAYSFIWDHVESELPGPSRVDAMYLAHSYVLGFPVVTDDRDMHALANAFDIRTQKTLELLRLMVDSTHITLGGVSAVVAYWHYNQDLPADFRVDLTAIFGEHIPCP</sequence>